<dbReference type="Proteomes" id="UP000244527">
    <property type="component" value="Chromosome"/>
</dbReference>
<evidence type="ECO:0000313" key="1">
    <source>
        <dbReference type="EMBL" id="AWG23177.1"/>
    </source>
</evidence>
<protein>
    <recommendedName>
        <fullName evidence="3">Tetratricopeptide repeat protein</fullName>
    </recommendedName>
</protein>
<dbReference type="InterPro" id="IPR011990">
    <property type="entry name" value="TPR-like_helical_dom_sf"/>
</dbReference>
<name>A0A2S1LHH2_9FLAO</name>
<proteinExistence type="predicted"/>
<dbReference type="AlphaFoldDB" id="A0A2S1LHH2"/>
<evidence type="ECO:0000313" key="2">
    <source>
        <dbReference type="Proteomes" id="UP000244527"/>
    </source>
</evidence>
<accession>A0A2S1LHH2</accession>
<dbReference type="SUPFAM" id="SSF48452">
    <property type="entry name" value="TPR-like"/>
    <property type="match status" value="1"/>
</dbReference>
<evidence type="ECO:0008006" key="3">
    <source>
        <dbReference type="Google" id="ProtNLM"/>
    </source>
</evidence>
<reference evidence="1 2" key="1">
    <citation type="submission" date="2017-04" db="EMBL/GenBank/DDBJ databases">
        <title>Compelte genome sequence of WV33.</title>
        <authorList>
            <person name="Lee P.C."/>
        </authorList>
    </citation>
    <scope>NUCLEOTIDE SEQUENCE [LARGE SCALE GENOMIC DNA]</scope>
    <source>
        <strain evidence="1 2">WV33</strain>
    </source>
</reference>
<organism evidence="1 2">
    <name type="scientific">Flavobacterium faecale</name>
    <dbReference type="NCBI Taxonomy" id="1355330"/>
    <lineage>
        <taxon>Bacteria</taxon>
        <taxon>Pseudomonadati</taxon>
        <taxon>Bacteroidota</taxon>
        <taxon>Flavobacteriia</taxon>
        <taxon>Flavobacteriales</taxon>
        <taxon>Flavobacteriaceae</taxon>
        <taxon>Flavobacterium</taxon>
    </lineage>
</organism>
<gene>
    <name evidence="1" type="ORF">FFWV33_17395</name>
</gene>
<keyword evidence="2" id="KW-1185">Reference proteome</keyword>
<dbReference type="EMBL" id="CP020918">
    <property type="protein sequence ID" value="AWG23177.1"/>
    <property type="molecule type" value="Genomic_DNA"/>
</dbReference>
<dbReference type="KEGG" id="ffa:FFWV33_17395"/>
<sequence length="372" mass="41258">MRTITPVYKKETFTEKKYPTLATTNSVIIDPDAKEESSGNISTAVSYEPNKVSKTVVTPVENNSSESTPKKAEAIKTAVTEKPKVIVANKTVAEPKKTAVTKTATEAKKEVIIATNSSQKTTLSPSIKKEAVTNTTETTKVAEQKPLPSISKPTLTAVVSKQEMVQTTSKPIEAAIEKPTSKSSPVIEEKNVVTTEVAKPNVRNLTPVLKLGDKGAKNGARPVFTPVGKIEPTAKQIEEKKVNEYVQTNEKYNEVDEEAEKAALNVLISNIKKEERRENGEKVTAVYVNIIETYERVAEKGYRSAYLFRVIADSFYFSGKMDKAARWYNELFGIKTKLEPVYYYRYGATLIKTGETEKGNAMIEKFSELEHQ</sequence>